<evidence type="ECO:0000313" key="2">
    <source>
        <dbReference type="EMBL" id="CAA9388658.1"/>
    </source>
</evidence>
<dbReference type="CDD" id="cd04301">
    <property type="entry name" value="NAT_SF"/>
    <property type="match status" value="1"/>
</dbReference>
<dbReference type="InterPro" id="IPR016181">
    <property type="entry name" value="Acyl_CoA_acyltransferase"/>
</dbReference>
<name>A0A6J4NJF2_9ACTN</name>
<dbReference type="EMBL" id="CADCUW010000057">
    <property type="protein sequence ID" value="CAA9388658.1"/>
    <property type="molecule type" value="Genomic_DNA"/>
</dbReference>
<dbReference type="AlphaFoldDB" id="A0A6J4NJF2"/>
<accession>A0A6J4NJF2</accession>
<feature type="domain" description="N-acetyltransferase" evidence="1">
    <location>
        <begin position="3"/>
        <end position="149"/>
    </location>
</feature>
<dbReference type="Pfam" id="PF13527">
    <property type="entry name" value="Acetyltransf_9"/>
    <property type="match status" value="1"/>
</dbReference>
<organism evidence="2">
    <name type="scientific">uncultured Rubrobacteraceae bacterium</name>
    <dbReference type="NCBI Taxonomy" id="349277"/>
    <lineage>
        <taxon>Bacteria</taxon>
        <taxon>Bacillati</taxon>
        <taxon>Actinomycetota</taxon>
        <taxon>Rubrobacteria</taxon>
        <taxon>Rubrobacterales</taxon>
        <taxon>Rubrobacteraceae</taxon>
        <taxon>environmental samples</taxon>
    </lineage>
</organism>
<protein>
    <submittedName>
        <fullName evidence="2">Acetyltransferase, GNAT family</fullName>
    </submittedName>
</protein>
<evidence type="ECO:0000259" key="1">
    <source>
        <dbReference type="PROSITE" id="PS51186"/>
    </source>
</evidence>
<dbReference type="Gene3D" id="3.40.630.30">
    <property type="match status" value="1"/>
</dbReference>
<reference evidence="2" key="1">
    <citation type="submission" date="2020-02" db="EMBL/GenBank/DDBJ databases">
        <authorList>
            <person name="Meier V. D."/>
        </authorList>
    </citation>
    <scope>NUCLEOTIDE SEQUENCE</scope>
    <source>
        <strain evidence="2">AVDCRST_MAG01</strain>
    </source>
</reference>
<sequence length="170" mass="17922">MSVRIRAEEAEDVPGARDVNRRAFGREDEARLVDDLREAGYARLSLVAEEGGRLVGHIVFSEAVIRAASGEVVGALALGPIGVIPDRQGRGVGSALIREGLGRCARAGHSIVVLLGHPNYYPRFGFSAERAGNLSSAYSGEDFMALELVPGALSGVAGEFEFAPPFEAVS</sequence>
<dbReference type="PROSITE" id="PS51186">
    <property type="entry name" value="GNAT"/>
    <property type="match status" value="1"/>
</dbReference>
<dbReference type="SUPFAM" id="SSF55729">
    <property type="entry name" value="Acyl-CoA N-acyltransferases (Nat)"/>
    <property type="match status" value="1"/>
</dbReference>
<keyword evidence="2" id="KW-0808">Transferase</keyword>
<proteinExistence type="predicted"/>
<gene>
    <name evidence="2" type="ORF">AVDCRST_MAG01-01-390</name>
</gene>
<dbReference type="GO" id="GO:0016747">
    <property type="term" value="F:acyltransferase activity, transferring groups other than amino-acyl groups"/>
    <property type="evidence" value="ECO:0007669"/>
    <property type="project" value="InterPro"/>
</dbReference>
<dbReference type="InterPro" id="IPR000182">
    <property type="entry name" value="GNAT_dom"/>
</dbReference>